<comment type="caution">
    <text evidence="2">The sequence shown here is derived from an EMBL/GenBank/DDBJ whole genome shotgun (WGS) entry which is preliminary data.</text>
</comment>
<protein>
    <submittedName>
        <fullName evidence="2">Uncharacterized protein</fullName>
    </submittedName>
</protein>
<sequence>MSDPSNPSSTAGSLPLHALPDGDAALHVVLTLRWDDIAALGREAGRLAATLRRPVSLDEAASHRLSTRSITPAPPANTALTSSAGEARSESRGPFDPPARISSVTGRTPDPTRATG</sequence>
<gene>
    <name evidence="2" type="ORF">NGB36_02640</name>
</gene>
<dbReference type="Proteomes" id="UP001057702">
    <property type="component" value="Unassembled WGS sequence"/>
</dbReference>
<evidence type="ECO:0000313" key="3">
    <source>
        <dbReference type="Proteomes" id="UP001057702"/>
    </source>
</evidence>
<proteinExistence type="predicted"/>
<evidence type="ECO:0000256" key="1">
    <source>
        <dbReference type="SAM" id="MobiDB-lite"/>
    </source>
</evidence>
<reference evidence="2" key="1">
    <citation type="submission" date="2022-06" db="EMBL/GenBank/DDBJ databases">
        <title>Draft genome sequence of Streptomyces sp. RB6PN25 isolated from peat swamp forest in Thailand.</title>
        <authorList>
            <person name="Duangmal K."/>
            <person name="Klaysubun C."/>
        </authorList>
    </citation>
    <scope>NUCLEOTIDE SEQUENCE</scope>
    <source>
        <strain evidence="2">RB6PN25</strain>
    </source>
</reference>
<evidence type="ECO:0000313" key="2">
    <source>
        <dbReference type="EMBL" id="MCQ4079524.1"/>
    </source>
</evidence>
<accession>A0ABT1PPC2</accession>
<dbReference type="EMBL" id="JANFNG010000001">
    <property type="protein sequence ID" value="MCQ4079524.1"/>
    <property type="molecule type" value="Genomic_DNA"/>
</dbReference>
<feature type="region of interest" description="Disordered" evidence="1">
    <location>
        <begin position="55"/>
        <end position="116"/>
    </location>
</feature>
<dbReference type="RefSeq" id="WP_255918369.1">
    <property type="nucleotide sequence ID" value="NZ_JANFNG010000001.1"/>
</dbReference>
<keyword evidence="3" id="KW-1185">Reference proteome</keyword>
<organism evidence="2 3">
    <name type="scientific">Streptomyces humicola</name>
    <dbReference type="NCBI Taxonomy" id="2953240"/>
    <lineage>
        <taxon>Bacteria</taxon>
        <taxon>Bacillati</taxon>
        <taxon>Actinomycetota</taxon>
        <taxon>Actinomycetes</taxon>
        <taxon>Kitasatosporales</taxon>
        <taxon>Streptomycetaceae</taxon>
        <taxon>Streptomyces</taxon>
    </lineage>
</organism>
<name>A0ABT1PPC2_9ACTN</name>